<evidence type="ECO:0000256" key="1">
    <source>
        <dbReference type="ARBA" id="ARBA00006018"/>
    </source>
</evidence>
<dbReference type="PANTHER" id="PTHR35177">
    <property type="entry name" value="HYDROGENASE MATURATION FACTOR HYBG"/>
    <property type="match status" value="1"/>
</dbReference>
<proteinExistence type="inferred from homology"/>
<dbReference type="EMBL" id="JAEMUK010000014">
    <property type="protein sequence ID" value="MBJ7543465.1"/>
    <property type="molecule type" value="Genomic_DNA"/>
</dbReference>
<accession>A0A8I1GCS3</accession>
<comment type="similarity">
    <text evidence="1">Belongs to the HupF/HypC family.</text>
</comment>
<dbReference type="PRINTS" id="PR00445">
    <property type="entry name" value="HUPFHYPC"/>
</dbReference>
<dbReference type="GO" id="GO:1902670">
    <property type="term" value="F:carbon dioxide binding"/>
    <property type="evidence" value="ECO:0007669"/>
    <property type="project" value="TreeGrafter"/>
</dbReference>
<name>A0A8I1GCS3_9HYPH</name>
<dbReference type="NCBIfam" id="TIGR00074">
    <property type="entry name" value="hypC_hupF"/>
    <property type="match status" value="1"/>
</dbReference>
<dbReference type="SUPFAM" id="SSF159127">
    <property type="entry name" value="HupF/HypC-like"/>
    <property type="match status" value="1"/>
</dbReference>
<dbReference type="AlphaFoldDB" id="A0A8I1GCS3"/>
<dbReference type="Gene3D" id="2.30.30.140">
    <property type="match status" value="1"/>
</dbReference>
<dbReference type="InterPro" id="IPR001109">
    <property type="entry name" value="Hydrogenase_HupF/HypC"/>
</dbReference>
<evidence type="ECO:0000313" key="2">
    <source>
        <dbReference type="EMBL" id="MBJ7543465.1"/>
    </source>
</evidence>
<dbReference type="GO" id="GO:0005506">
    <property type="term" value="F:iron ion binding"/>
    <property type="evidence" value="ECO:0007669"/>
    <property type="project" value="TreeGrafter"/>
</dbReference>
<protein>
    <submittedName>
        <fullName evidence="2">HypC/HybG/HupF family hydrogenase formation chaperone</fullName>
    </submittedName>
</protein>
<keyword evidence="3" id="KW-1185">Reference proteome</keyword>
<sequence>MCLAIPAEIVSVNEAADTAIVALGPVRKEISIALIENAKPGEFVLVHVGYALHKVSPDEAARTLAMMREAGLDAEFAEFGEAAR</sequence>
<dbReference type="GO" id="GO:0051604">
    <property type="term" value="P:protein maturation"/>
    <property type="evidence" value="ECO:0007669"/>
    <property type="project" value="TreeGrafter"/>
</dbReference>
<dbReference type="Pfam" id="PF01455">
    <property type="entry name" value="HupF_HypC"/>
    <property type="match status" value="1"/>
</dbReference>
<evidence type="ECO:0000313" key="3">
    <source>
        <dbReference type="Proteomes" id="UP000623250"/>
    </source>
</evidence>
<dbReference type="Proteomes" id="UP000623250">
    <property type="component" value="Unassembled WGS sequence"/>
</dbReference>
<organism evidence="2 3">
    <name type="scientific">Rhodomicrobium udaipurense</name>
    <dbReference type="NCBI Taxonomy" id="1202716"/>
    <lineage>
        <taxon>Bacteria</taxon>
        <taxon>Pseudomonadati</taxon>
        <taxon>Pseudomonadota</taxon>
        <taxon>Alphaproteobacteria</taxon>
        <taxon>Hyphomicrobiales</taxon>
        <taxon>Hyphomicrobiaceae</taxon>
        <taxon>Rhodomicrobium</taxon>
    </lineage>
</organism>
<gene>
    <name evidence="2" type="ORF">JDN41_07830</name>
</gene>
<dbReference type="RefSeq" id="WP_037235235.1">
    <property type="nucleotide sequence ID" value="NZ_JAEMUK010000014.1"/>
</dbReference>
<reference evidence="2 3" key="1">
    <citation type="submission" date="2020-12" db="EMBL/GenBank/DDBJ databases">
        <title>Revised draft genomes of Rhodomicrobium vannielii ATCC 17100 and Rhodomicrobium udaipurense JA643.</title>
        <authorList>
            <person name="Conners E.M."/>
            <person name="Davenport E.J."/>
            <person name="Bose A."/>
        </authorList>
    </citation>
    <scope>NUCLEOTIDE SEQUENCE [LARGE SCALE GENOMIC DNA]</scope>
    <source>
        <strain evidence="2 3">JA643</strain>
    </source>
</reference>
<dbReference type="PANTHER" id="PTHR35177:SF2">
    <property type="entry name" value="HYDROGENASE MATURATION FACTOR HYBG"/>
    <property type="match status" value="1"/>
</dbReference>
<comment type="caution">
    <text evidence="2">The sequence shown here is derived from an EMBL/GenBank/DDBJ whole genome shotgun (WGS) entry which is preliminary data.</text>
</comment>